<sequence>MKQGKGATDDELEDIFGVSKSTIARYLKLYRNSGNVNCMTMGRPVESTVIAPDEQRVIIEIMLRQPDRRLLELQQEVGRVSGTVYSISAIQYYLRRNGITRKKDNAAIHHTPGVVNANRATGVLVLFLSAYSPDYMPCEGIFPLVKSWIKENDAVWHATDESEEFVFHAFMEVTNEDVVSFCRNAQYI</sequence>
<organism evidence="1 2">
    <name type="scientific">Nematostella vectensis</name>
    <name type="common">Starlet sea anemone</name>
    <dbReference type="NCBI Taxonomy" id="45351"/>
    <lineage>
        <taxon>Eukaryota</taxon>
        <taxon>Metazoa</taxon>
        <taxon>Cnidaria</taxon>
        <taxon>Anthozoa</taxon>
        <taxon>Hexacorallia</taxon>
        <taxon>Actiniaria</taxon>
        <taxon>Edwardsiidae</taxon>
        <taxon>Nematostella</taxon>
    </lineage>
</organism>
<evidence type="ECO:0008006" key="3">
    <source>
        <dbReference type="Google" id="ProtNLM"/>
    </source>
</evidence>
<dbReference type="PANTHER" id="PTHR46564:SF1">
    <property type="entry name" value="TRANSPOSASE"/>
    <property type="match status" value="1"/>
</dbReference>
<accession>A7SGI3</accession>
<dbReference type="InterPro" id="IPR009057">
    <property type="entry name" value="Homeodomain-like_sf"/>
</dbReference>
<dbReference type="AlphaFoldDB" id="A7SGI3"/>
<dbReference type="Gene3D" id="3.30.420.10">
    <property type="entry name" value="Ribonuclease H-like superfamily/Ribonuclease H"/>
    <property type="match status" value="1"/>
</dbReference>
<dbReference type="EMBL" id="DS469652">
    <property type="protein sequence ID" value="EDO37193.1"/>
    <property type="molecule type" value="Genomic_DNA"/>
</dbReference>
<proteinExistence type="predicted"/>
<dbReference type="GO" id="GO:0003676">
    <property type="term" value="F:nucleic acid binding"/>
    <property type="evidence" value="ECO:0007669"/>
    <property type="project" value="InterPro"/>
</dbReference>
<dbReference type="InterPro" id="IPR036397">
    <property type="entry name" value="RNaseH_sf"/>
</dbReference>
<dbReference type="STRING" id="45351.A7SGI3"/>
<dbReference type="PANTHER" id="PTHR46564">
    <property type="entry name" value="TRANSPOSASE"/>
    <property type="match status" value="1"/>
</dbReference>
<dbReference type="SUPFAM" id="SSF46689">
    <property type="entry name" value="Homeodomain-like"/>
    <property type="match status" value="1"/>
</dbReference>
<dbReference type="InParanoid" id="A7SGI3"/>
<reference evidence="1 2" key="1">
    <citation type="journal article" date="2007" name="Science">
        <title>Sea anemone genome reveals ancestral eumetazoan gene repertoire and genomic organization.</title>
        <authorList>
            <person name="Putnam N.H."/>
            <person name="Srivastava M."/>
            <person name="Hellsten U."/>
            <person name="Dirks B."/>
            <person name="Chapman J."/>
            <person name="Salamov A."/>
            <person name="Terry A."/>
            <person name="Shapiro H."/>
            <person name="Lindquist E."/>
            <person name="Kapitonov V.V."/>
            <person name="Jurka J."/>
            <person name="Genikhovich G."/>
            <person name="Grigoriev I.V."/>
            <person name="Lucas S.M."/>
            <person name="Steele R.E."/>
            <person name="Finnerty J.R."/>
            <person name="Technau U."/>
            <person name="Martindale M.Q."/>
            <person name="Rokhsar D.S."/>
        </authorList>
    </citation>
    <scope>NUCLEOTIDE SEQUENCE [LARGE SCALE GENOMIC DNA]</scope>
    <source>
        <strain evidence="2">CH2 X CH6</strain>
    </source>
</reference>
<protein>
    <recommendedName>
        <fullName evidence="3">Transposase</fullName>
    </recommendedName>
</protein>
<gene>
    <name evidence="1" type="ORF">NEMVEDRAFT_v1g211937</name>
</gene>
<keyword evidence="2" id="KW-1185">Reference proteome</keyword>
<evidence type="ECO:0000313" key="2">
    <source>
        <dbReference type="Proteomes" id="UP000001593"/>
    </source>
</evidence>
<dbReference type="Proteomes" id="UP000001593">
    <property type="component" value="Unassembled WGS sequence"/>
</dbReference>
<name>A7SGI3_NEMVE</name>
<evidence type="ECO:0000313" key="1">
    <source>
        <dbReference type="EMBL" id="EDO37193.1"/>
    </source>
</evidence>
<dbReference type="HOGENOM" id="CLU_1442684_0_0_1"/>